<dbReference type="Pfam" id="PF00104">
    <property type="entry name" value="Hormone_recep"/>
    <property type="match status" value="1"/>
</dbReference>
<keyword evidence="7" id="KW-0675">Receptor</keyword>
<evidence type="ECO:0000259" key="9">
    <source>
        <dbReference type="PROSITE" id="PS51030"/>
    </source>
</evidence>
<feature type="domain" description="Nuclear receptor" evidence="9">
    <location>
        <begin position="2"/>
        <end position="78"/>
    </location>
</feature>
<dbReference type="Gene3D" id="3.30.50.10">
    <property type="entry name" value="Erythroid Transcription Factor GATA-1, subunit A"/>
    <property type="match status" value="1"/>
</dbReference>
<evidence type="ECO:0000256" key="5">
    <source>
        <dbReference type="ARBA" id="ARBA00023125"/>
    </source>
</evidence>
<keyword evidence="3" id="KW-0862">Zinc</keyword>
<dbReference type="Proteomes" id="UP001328107">
    <property type="component" value="Unassembled WGS sequence"/>
</dbReference>
<keyword evidence="2" id="KW-0863">Zinc-finger</keyword>
<dbReference type="SUPFAM" id="SSF57716">
    <property type="entry name" value="Glucocorticoid receptor-like (DNA-binding domain)"/>
    <property type="match status" value="1"/>
</dbReference>
<dbReference type="EMBL" id="BTRK01000001">
    <property type="protein sequence ID" value="GMR30052.1"/>
    <property type="molecule type" value="Genomic_DNA"/>
</dbReference>
<dbReference type="PANTHER" id="PTHR46011:SF6">
    <property type="entry name" value="HIGH ZINC ACTIVATED NUCLEAR RECEPTOR PROTEIN"/>
    <property type="match status" value="1"/>
</dbReference>
<reference evidence="12" key="1">
    <citation type="submission" date="2022-10" db="EMBL/GenBank/DDBJ databases">
        <title>Genome assembly of Pristionchus species.</title>
        <authorList>
            <person name="Yoshida K."/>
            <person name="Sommer R.J."/>
        </authorList>
    </citation>
    <scope>NUCLEOTIDE SEQUENCE [LARGE SCALE GENOMIC DNA]</scope>
    <source>
        <strain evidence="12">RS5460</strain>
    </source>
</reference>
<evidence type="ECO:0000259" key="10">
    <source>
        <dbReference type="PROSITE" id="PS51843"/>
    </source>
</evidence>
<evidence type="ECO:0000256" key="4">
    <source>
        <dbReference type="ARBA" id="ARBA00023015"/>
    </source>
</evidence>
<feature type="domain" description="NR LBD" evidence="10">
    <location>
        <begin position="143"/>
        <end position="389"/>
    </location>
</feature>
<evidence type="ECO:0000256" key="2">
    <source>
        <dbReference type="ARBA" id="ARBA00022771"/>
    </source>
</evidence>
<dbReference type="SMART" id="SM00430">
    <property type="entry name" value="HOLI"/>
    <property type="match status" value="1"/>
</dbReference>
<dbReference type="PROSITE" id="PS51843">
    <property type="entry name" value="NR_LBD"/>
    <property type="match status" value="1"/>
</dbReference>
<proteinExistence type="predicted"/>
<keyword evidence="5" id="KW-0238">DNA-binding</keyword>
<name>A0AAN4YW31_9BILA</name>
<dbReference type="InterPro" id="IPR013088">
    <property type="entry name" value="Znf_NHR/GATA"/>
</dbReference>
<keyword evidence="4" id="KW-0805">Transcription regulation</keyword>
<dbReference type="InterPro" id="IPR001628">
    <property type="entry name" value="Znf_hrmn_rcpt"/>
</dbReference>
<dbReference type="PROSITE" id="PS51030">
    <property type="entry name" value="NUCLEAR_REC_DBD_2"/>
    <property type="match status" value="1"/>
</dbReference>
<comment type="caution">
    <text evidence="11">The sequence shown here is derived from an EMBL/GenBank/DDBJ whole genome shotgun (WGS) entry which is preliminary data.</text>
</comment>
<keyword evidence="6" id="KW-0804">Transcription</keyword>
<dbReference type="SMART" id="SM00399">
    <property type="entry name" value="ZnF_C4"/>
    <property type="match status" value="1"/>
</dbReference>
<sequence>QKRNCLICSSSNSECRLGIDCCRACAVFFKRIRASGRIPEECFYETGTCTDDGMILSCRRCRYDRFLEVFRKAEKDNQIAENAEDENENDQIPELIVSTTDIDPEEIKELEIKSTTFIDHNTFMLQLPSSSTSTPILDKIRWNYSLMCRTRKTAENGTKPAAFHLEQCDYEGTKMNFVPMTYSMAVPNARIYLSALYDFANQTFPDFANLDAENKESCITASLAPVQLMDNTYRAFHFFPDDLDTFLASYSTTISEVSLSTYLDDCPDIVNIEDVTEAIKVNIQRGKSMNREVYHRIKPDNVEFTALLGLSFWNNCVAYINEELSTAVNRNREVILKELNTVYKARGNTQYALRLGELFCLLDSFQENVTISTQESELFKLHNLFKDQN</sequence>
<evidence type="ECO:0000256" key="1">
    <source>
        <dbReference type="ARBA" id="ARBA00022723"/>
    </source>
</evidence>
<dbReference type="PANTHER" id="PTHR46011">
    <property type="entry name" value="NUCLEAR HORMONE RECEPTOR FAMILY MEMBER NHR-86-RELATED"/>
    <property type="match status" value="1"/>
</dbReference>
<protein>
    <recommendedName>
        <fullName evidence="13">Nuclear receptor</fullName>
    </recommendedName>
</protein>
<dbReference type="GO" id="GO:0003700">
    <property type="term" value="F:DNA-binding transcription factor activity"/>
    <property type="evidence" value="ECO:0007669"/>
    <property type="project" value="InterPro"/>
</dbReference>
<evidence type="ECO:0000256" key="6">
    <source>
        <dbReference type="ARBA" id="ARBA00023163"/>
    </source>
</evidence>
<dbReference type="GO" id="GO:0005634">
    <property type="term" value="C:nucleus"/>
    <property type="evidence" value="ECO:0007669"/>
    <property type="project" value="TreeGrafter"/>
</dbReference>
<dbReference type="AlphaFoldDB" id="A0AAN4YW31"/>
<accession>A0AAN4YW31</accession>
<dbReference type="SUPFAM" id="SSF48508">
    <property type="entry name" value="Nuclear receptor ligand-binding domain"/>
    <property type="match status" value="1"/>
</dbReference>
<gene>
    <name evidence="11" type="ORF">PMAYCL1PPCAC_00247</name>
</gene>
<evidence type="ECO:0000256" key="8">
    <source>
        <dbReference type="ARBA" id="ARBA00023242"/>
    </source>
</evidence>
<evidence type="ECO:0000313" key="12">
    <source>
        <dbReference type="Proteomes" id="UP001328107"/>
    </source>
</evidence>
<evidence type="ECO:0000313" key="11">
    <source>
        <dbReference type="EMBL" id="GMR30052.1"/>
    </source>
</evidence>
<keyword evidence="1" id="KW-0479">Metal-binding</keyword>
<evidence type="ECO:0000256" key="7">
    <source>
        <dbReference type="ARBA" id="ARBA00023170"/>
    </source>
</evidence>
<organism evidence="11 12">
    <name type="scientific">Pristionchus mayeri</name>
    <dbReference type="NCBI Taxonomy" id="1317129"/>
    <lineage>
        <taxon>Eukaryota</taxon>
        <taxon>Metazoa</taxon>
        <taxon>Ecdysozoa</taxon>
        <taxon>Nematoda</taxon>
        <taxon>Chromadorea</taxon>
        <taxon>Rhabditida</taxon>
        <taxon>Rhabditina</taxon>
        <taxon>Diplogasteromorpha</taxon>
        <taxon>Diplogasteroidea</taxon>
        <taxon>Neodiplogasteridae</taxon>
        <taxon>Pristionchus</taxon>
    </lineage>
</organism>
<dbReference type="InterPro" id="IPR000536">
    <property type="entry name" value="Nucl_hrmn_rcpt_lig-bd"/>
</dbReference>
<keyword evidence="12" id="KW-1185">Reference proteome</keyword>
<evidence type="ECO:0008006" key="13">
    <source>
        <dbReference type="Google" id="ProtNLM"/>
    </source>
</evidence>
<dbReference type="GO" id="GO:0043565">
    <property type="term" value="F:sequence-specific DNA binding"/>
    <property type="evidence" value="ECO:0007669"/>
    <property type="project" value="InterPro"/>
</dbReference>
<evidence type="ECO:0000256" key="3">
    <source>
        <dbReference type="ARBA" id="ARBA00022833"/>
    </source>
</evidence>
<dbReference type="InterPro" id="IPR035500">
    <property type="entry name" value="NHR-like_dom_sf"/>
</dbReference>
<dbReference type="GO" id="GO:0008270">
    <property type="term" value="F:zinc ion binding"/>
    <property type="evidence" value="ECO:0007669"/>
    <property type="project" value="UniProtKB-KW"/>
</dbReference>
<dbReference type="Gene3D" id="1.10.565.10">
    <property type="entry name" value="Retinoid X Receptor"/>
    <property type="match status" value="1"/>
</dbReference>
<feature type="non-terminal residue" evidence="11">
    <location>
        <position position="1"/>
    </location>
</feature>
<keyword evidence="8" id="KW-0539">Nucleus</keyword>